<sequence length="76" mass="8555">MKLACTNAQILFLRTVRAIVNLRVILKFQQLWIDHFSANLAVPFINALTLPQIRRNFAAAQTTVGRATASNTMEIK</sequence>
<reference evidence="2" key="1">
    <citation type="journal article" date="2014" name="Science">
        <title>The coffee genome provides insight into the convergent evolution of caffeine biosynthesis.</title>
        <authorList>
            <person name="Denoeud F."/>
            <person name="Carretero-Paulet L."/>
            <person name="Dereeper A."/>
            <person name="Droc G."/>
            <person name="Guyot R."/>
            <person name="Pietrella M."/>
            <person name="Zheng C."/>
            <person name="Alberti A."/>
            <person name="Anthony F."/>
            <person name="Aprea G."/>
            <person name="Aury J.M."/>
            <person name="Bento P."/>
            <person name="Bernard M."/>
            <person name="Bocs S."/>
            <person name="Campa C."/>
            <person name="Cenci A."/>
            <person name="Combes M.C."/>
            <person name="Crouzillat D."/>
            <person name="Da Silva C."/>
            <person name="Daddiego L."/>
            <person name="De Bellis F."/>
            <person name="Dussert S."/>
            <person name="Garsmeur O."/>
            <person name="Gayraud T."/>
            <person name="Guignon V."/>
            <person name="Jahn K."/>
            <person name="Jamilloux V."/>
            <person name="Joet T."/>
            <person name="Labadie K."/>
            <person name="Lan T."/>
            <person name="Leclercq J."/>
            <person name="Lepelley M."/>
            <person name="Leroy T."/>
            <person name="Li L.T."/>
            <person name="Librado P."/>
            <person name="Lopez L."/>
            <person name="Munoz A."/>
            <person name="Noel B."/>
            <person name="Pallavicini A."/>
            <person name="Perrotta G."/>
            <person name="Poncet V."/>
            <person name="Pot D."/>
            <person name="Priyono X."/>
            <person name="Rigoreau M."/>
            <person name="Rouard M."/>
            <person name="Rozas J."/>
            <person name="Tranchant-Dubreuil C."/>
            <person name="VanBuren R."/>
            <person name="Zhang Q."/>
            <person name="Andrade A.C."/>
            <person name="Argout X."/>
            <person name="Bertrand B."/>
            <person name="de Kochko A."/>
            <person name="Graziosi G."/>
            <person name="Henry R.J."/>
            <person name="Jayarama X."/>
            <person name="Ming R."/>
            <person name="Nagai C."/>
            <person name="Rounsley S."/>
            <person name="Sankoff D."/>
            <person name="Giuliano G."/>
            <person name="Albert V.A."/>
            <person name="Wincker P."/>
            <person name="Lashermes P."/>
        </authorList>
    </citation>
    <scope>NUCLEOTIDE SEQUENCE [LARGE SCALE GENOMIC DNA]</scope>
    <source>
        <strain evidence="2">cv. DH200-94</strain>
    </source>
</reference>
<evidence type="ECO:0000313" key="2">
    <source>
        <dbReference type="Proteomes" id="UP000295252"/>
    </source>
</evidence>
<dbReference type="EMBL" id="HG739093">
    <property type="protein sequence ID" value="CDP02842.1"/>
    <property type="molecule type" value="Genomic_DNA"/>
</dbReference>
<gene>
    <name evidence="1" type="ORF">GSCOC_T00041233001</name>
</gene>
<dbReference type="InParanoid" id="A0A068U3F5"/>
<accession>A0A068U3F5</accession>
<proteinExistence type="predicted"/>
<keyword evidence="2" id="KW-1185">Reference proteome</keyword>
<dbReference type="Gramene" id="CDP02842">
    <property type="protein sequence ID" value="CDP02842"/>
    <property type="gene ID" value="GSCOC_T00041233001"/>
</dbReference>
<protein>
    <submittedName>
        <fullName evidence="1">Uncharacterized protein</fullName>
    </submittedName>
</protein>
<name>A0A068U3F5_COFCA</name>
<dbReference type="Proteomes" id="UP000295252">
    <property type="component" value="Chromosome VIII"/>
</dbReference>
<evidence type="ECO:0000313" key="1">
    <source>
        <dbReference type="EMBL" id="CDP02842.1"/>
    </source>
</evidence>
<dbReference type="AlphaFoldDB" id="A0A068U3F5"/>
<organism evidence="1 2">
    <name type="scientific">Coffea canephora</name>
    <name type="common">Robusta coffee</name>
    <dbReference type="NCBI Taxonomy" id="49390"/>
    <lineage>
        <taxon>Eukaryota</taxon>
        <taxon>Viridiplantae</taxon>
        <taxon>Streptophyta</taxon>
        <taxon>Embryophyta</taxon>
        <taxon>Tracheophyta</taxon>
        <taxon>Spermatophyta</taxon>
        <taxon>Magnoliopsida</taxon>
        <taxon>eudicotyledons</taxon>
        <taxon>Gunneridae</taxon>
        <taxon>Pentapetalae</taxon>
        <taxon>asterids</taxon>
        <taxon>lamiids</taxon>
        <taxon>Gentianales</taxon>
        <taxon>Rubiaceae</taxon>
        <taxon>Ixoroideae</taxon>
        <taxon>Gardenieae complex</taxon>
        <taxon>Bertiereae - Coffeeae clade</taxon>
        <taxon>Coffeeae</taxon>
        <taxon>Coffea</taxon>
    </lineage>
</organism>